<protein>
    <submittedName>
        <fullName evidence="2">Uncharacterized protein</fullName>
    </submittedName>
</protein>
<organism evidence="2 3">
    <name type="scientific">Panicum virgatum</name>
    <name type="common">Blackwell switchgrass</name>
    <dbReference type="NCBI Taxonomy" id="38727"/>
    <lineage>
        <taxon>Eukaryota</taxon>
        <taxon>Viridiplantae</taxon>
        <taxon>Streptophyta</taxon>
        <taxon>Embryophyta</taxon>
        <taxon>Tracheophyta</taxon>
        <taxon>Spermatophyta</taxon>
        <taxon>Magnoliopsida</taxon>
        <taxon>Liliopsida</taxon>
        <taxon>Poales</taxon>
        <taxon>Poaceae</taxon>
        <taxon>PACMAD clade</taxon>
        <taxon>Panicoideae</taxon>
        <taxon>Panicodae</taxon>
        <taxon>Paniceae</taxon>
        <taxon>Panicinae</taxon>
        <taxon>Panicum</taxon>
        <taxon>Panicum sect. Hiantes</taxon>
    </lineage>
</organism>
<feature type="region of interest" description="Disordered" evidence="1">
    <location>
        <begin position="414"/>
        <end position="476"/>
    </location>
</feature>
<dbReference type="GO" id="GO:0031507">
    <property type="term" value="P:heterochromatin formation"/>
    <property type="evidence" value="ECO:0007669"/>
    <property type="project" value="InterPro"/>
</dbReference>
<feature type="compositionally biased region" description="Polar residues" evidence="1">
    <location>
        <begin position="424"/>
        <end position="437"/>
    </location>
</feature>
<dbReference type="Proteomes" id="UP000823388">
    <property type="component" value="Chromosome 1N"/>
</dbReference>
<comment type="caution">
    <text evidence="2">The sequence shown here is derived from an EMBL/GenBank/DDBJ whole genome shotgun (WGS) entry which is preliminary data.</text>
</comment>
<dbReference type="PANTHER" id="PTHR35116:SF6">
    <property type="entry name" value="OS02G0625900 PROTEIN"/>
    <property type="match status" value="1"/>
</dbReference>
<dbReference type="Gene3D" id="6.10.250.1310">
    <property type="match status" value="1"/>
</dbReference>
<name>A0A8T0X526_PANVG</name>
<feature type="compositionally biased region" description="Polar residues" evidence="1">
    <location>
        <begin position="461"/>
        <end position="476"/>
    </location>
</feature>
<keyword evidence="3" id="KW-1185">Reference proteome</keyword>
<feature type="compositionally biased region" description="Polar residues" evidence="1">
    <location>
        <begin position="616"/>
        <end position="629"/>
    </location>
</feature>
<dbReference type="PANTHER" id="PTHR35116">
    <property type="entry name" value="HELICASE PROTEIN MOM1"/>
    <property type="match status" value="1"/>
</dbReference>
<feature type="region of interest" description="Disordered" evidence="1">
    <location>
        <begin position="616"/>
        <end position="648"/>
    </location>
</feature>
<feature type="compositionally biased region" description="Low complexity" evidence="1">
    <location>
        <begin position="630"/>
        <end position="642"/>
    </location>
</feature>
<feature type="region of interest" description="Disordered" evidence="1">
    <location>
        <begin position="76"/>
        <end position="102"/>
    </location>
</feature>
<dbReference type="EMBL" id="CM029038">
    <property type="protein sequence ID" value="KAG2652434.1"/>
    <property type="molecule type" value="Genomic_DNA"/>
</dbReference>
<accession>A0A8T0X526</accession>
<evidence type="ECO:0000256" key="1">
    <source>
        <dbReference type="SAM" id="MobiDB-lite"/>
    </source>
</evidence>
<dbReference type="AlphaFoldDB" id="A0A8T0X526"/>
<sequence>MYSNETCKRTHELEKLEIGRRGEEDKASYNPELEEGEFRKDEPFLFKKLVRKDVVASVVELHSSAQVAIKNGQVNTKRPISPERGSYQGGVANTVMPSKSKERHEQRVRNCFSYHDYHHVLKKIDEVCSERLSKLLLHQNKDRKEFNITLKKLEFKFFEEHACSYRVHYERVIPTARYHRMKLPKLTFCILRKVFRRYMQSQIIKFVRRQIKDRNKEKRIKERWIFEATAGYLKKCFDETSLAYSGFEMEKSNCHVHAYSECEHQLKYLDMQPLAIEIEEIASSRELEGSHTNKESDMFQTEPVVENLLTPLETNGGAEHCSSVDSLEEIAIVGMSSQSNYAPTMESEKVGTQVTLLSPPQNKGQIMERSCSQFAIDEALVLDKATSADSENATQVFGENRSCISPTIHESSCSRSQRKFPHGSDSNNHESTLCHQESQVERLPSVDVNQRQEADIAGSKEASSGDTSSFGQVTEQRSTIATSSTLVQPSTQPQLFFENCTAGEAPAVVTQPQLYGPTSQSAAQPYQPSGVNTSVSTGLDSHGALNSQIQSSNQMTQSSMVEHTPESGLQSDLVTNEFTQLLMSISNHTSSNTQVTEQQIACNSFLRQQYGDQTCQTSTHQHRASNVQRQSNNQTTTGSTSGLPESRLQSDPLKIEISQLLMLLDIMTKRHLCKRQKIISERQMEIAEVKRKFDEQFHNLDMEVLQKKKHIEILQEKICKQQILAKTFQVVHKASTGVASHSQIGAPTRESNQLSGQQVLQFSSSATMYQSPQHAAQPSTNNFLRQPVMTSPQAVANTSGTGRSATSLTHAPSGLMGAGVAYHSPPPHLRAFVNMLQPSHGGGASMIALRSIHNACNLTLLTDQSLRMFLVKLYRETRILQLTLVLCSPDWSSI</sequence>
<dbReference type="InterPro" id="IPR039322">
    <property type="entry name" value="MOM1"/>
</dbReference>
<reference evidence="2" key="1">
    <citation type="submission" date="2020-05" db="EMBL/GenBank/DDBJ databases">
        <title>WGS assembly of Panicum virgatum.</title>
        <authorList>
            <person name="Lovell J.T."/>
            <person name="Jenkins J."/>
            <person name="Shu S."/>
            <person name="Juenger T.E."/>
            <person name="Schmutz J."/>
        </authorList>
    </citation>
    <scope>NUCLEOTIDE SEQUENCE</scope>
    <source>
        <strain evidence="2">AP13</strain>
    </source>
</reference>
<gene>
    <name evidence="2" type="ORF">PVAP13_1NG356100</name>
</gene>
<evidence type="ECO:0000313" key="3">
    <source>
        <dbReference type="Proteomes" id="UP000823388"/>
    </source>
</evidence>
<evidence type="ECO:0000313" key="2">
    <source>
        <dbReference type="EMBL" id="KAG2652434.1"/>
    </source>
</evidence>
<proteinExistence type="predicted"/>
<feature type="region of interest" description="Disordered" evidence="1">
    <location>
        <begin position="516"/>
        <end position="542"/>
    </location>
</feature>